<dbReference type="GO" id="GO:0016740">
    <property type="term" value="F:transferase activity"/>
    <property type="evidence" value="ECO:0007669"/>
    <property type="project" value="UniProtKB-KW"/>
</dbReference>
<dbReference type="AlphaFoldDB" id="A0A5C6QL35"/>
<keyword evidence="1" id="KW-0808">Transferase</keyword>
<protein>
    <submittedName>
        <fullName evidence="1">Sulfotransferase family protein</fullName>
    </submittedName>
</protein>
<dbReference type="Gene3D" id="3.40.50.300">
    <property type="entry name" value="P-loop containing nucleotide triphosphate hydrolases"/>
    <property type="match status" value="1"/>
</dbReference>
<dbReference type="InterPro" id="IPR027417">
    <property type="entry name" value="P-loop_NTPase"/>
</dbReference>
<evidence type="ECO:0000313" key="2">
    <source>
        <dbReference type="Proteomes" id="UP000321822"/>
    </source>
</evidence>
<comment type="caution">
    <text evidence="1">The sequence shown here is derived from an EMBL/GenBank/DDBJ whole genome shotgun (WGS) entry which is preliminary data.</text>
</comment>
<dbReference type="OrthoDB" id="7855297at2"/>
<evidence type="ECO:0000313" key="1">
    <source>
        <dbReference type="EMBL" id="TWX69704.1"/>
    </source>
</evidence>
<dbReference type="PANTHER" id="PTHR36978">
    <property type="entry name" value="P-LOOP CONTAINING NUCLEOTIDE TRIPHOSPHATE HYDROLASE"/>
    <property type="match status" value="1"/>
</dbReference>
<dbReference type="EMBL" id="VOLT01000003">
    <property type="protein sequence ID" value="TWX69704.1"/>
    <property type="molecule type" value="Genomic_DNA"/>
</dbReference>
<dbReference type="SUPFAM" id="SSF52540">
    <property type="entry name" value="P-loop containing nucleoside triphosphate hydrolases"/>
    <property type="match status" value="1"/>
</dbReference>
<dbReference type="PANTHER" id="PTHR36978:SF4">
    <property type="entry name" value="P-LOOP CONTAINING NUCLEOSIDE TRIPHOSPHATE HYDROLASE PROTEIN"/>
    <property type="match status" value="1"/>
</dbReference>
<reference evidence="1 2" key="1">
    <citation type="submission" date="2019-07" db="EMBL/GenBank/DDBJ databases">
        <title>Genomes of sea-ice associated Colwellia species.</title>
        <authorList>
            <person name="Bowman J.P."/>
        </authorList>
    </citation>
    <scope>NUCLEOTIDE SEQUENCE [LARGE SCALE GENOMIC DNA]</scope>
    <source>
        <strain evidence="1 2">ACAM 459</strain>
    </source>
</reference>
<keyword evidence="2" id="KW-1185">Reference proteome</keyword>
<dbReference type="Proteomes" id="UP000321822">
    <property type="component" value="Unassembled WGS sequence"/>
</dbReference>
<gene>
    <name evidence="1" type="ORF">ESZ36_07070</name>
</gene>
<dbReference type="RefSeq" id="WP_146785564.1">
    <property type="nucleotide sequence ID" value="NZ_VOLT01000003.1"/>
</dbReference>
<proteinExistence type="predicted"/>
<name>A0A5C6QL35_9GAMM</name>
<sequence length="211" mass="24337">MSKIFIIGLPRTGTTSISVALLELGLAVAHTAFTKRTFEVADAISDSPCFSDYQQLDGLFPKAKFIYLTRDMDKWLPSITMLLEKMAAHLEPKTGRFNPILKRSFHDTFSVELPLNYHELSDCYERHQQMVYSYFEGRDNLLTIDISEQGSLLKMKQFLEMEEEGSIDFPKLNVGRNVANWKDYKHPNKISSNLAGVDHRKYFDFYYAANK</sequence>
<dbReference type="Pfam" id="PF17784">
    <property type="entry name" value="Sulfotransfer_4"/>
    <property type="match status" value="2"/>
</dbReference>
<dbReference type="InterPro" id="IPR040632">
    <property type="entry name" value="Sulfotransfer_4"/>
</dbReference>
<accession>A0A5C6QL35</accession>
<organism evidence="1 2">
    <name type="scientific">Colwellia demingiae</name>
    <dbReference type="NCBI Taxonomy" id="89401"/>
    <lineage>
        <taxon>Bacteria</taxon>
        <taxon>Pseudomonadati</taxon>
        <taxon>Pseudomonadota</taxon>
        <taxon>Gammaproteobacteria</taxon>
        <taxon>Alteromonadales</taxon>
        <taxon>Colwelliaceae</taxon>
        <taxon>Colwellia</taxon>
    </lineage>
</organism>